<dbReference type="PANTHER" id="PTHR13169">
    <property type="entry name" value="UBIQUITIN-LIKE PROTEIN 3 HCG-1 PROTEIN"/>
    <property type="match status" value="1"/>
</dbReference>
<keyword evidence="7" id="KW-0636">Prenylation</keyword>
<dbReference type="GO" id="GO:0005886">
    <property type="term" value="C:plasma membrane"/>
    <property type="evidence" value="ECO:0007669"/>
    <property type="project" value="UniProtKB-SubCell"/>
</dbReference>
<keyword evidence="11" id="KW-1185">Reference proteome</keyword>
<evidence type="ECO:0000259" key="9">
    <source>
        <dbReference type="PROSITE" id="PS50053"/>
    </source>
</evidence>
<dbReference type="PANTHER" id="PTHR13169:SF12">
    <property type="entry name" value="MEMBRANE-ANCHORED UBIQUITIN-FOLD PROTEIN"/>
    <property type="match status" value="1"/>
</dbReference>
<dbReference type="CDD" id="cd01814">
    <property type="entry name" value="Ubl_MUBs_plant"/>
    <property type="match status" value="1"/>
</dbReference>
<keyword evidence="6" id="KW-0449">Lipoprotein</keyword>
<dbReference type="InterPro" id="IPR040015">
    <property type="entry name" value="UBL3-like"/>
</dbReference>
<dbReference type="Proteomes" id="UP000655225">
    <property type="component" value="Unassembled WGS sequence"/>
</dbReference>
<evidence type="ECO:0000313" key="11">
    <source>
        <dbReference type="Proteomes" id="UP000655225"/>
    </source>
</evidence>
<dbReference type="OMA" id="NTCGCTI"/>
<dbReference type="InterPro" id="IPR039540">
    <property type="entry name" value="UBL3-like_ubiquitin_dom"/>
</dbReference>
<dbReference type="InterPro" id="IPR029071">
    <property type="entry name" value="Ubiquitin-like_domsf"/>
</dbReference>
<sequence length="112" mass="12332">MAGEERVELKFRVYDGTDIGHSTYVSSTTVATLKETLVAEWPQDKTLIPKSANDVKLIYAGKVLENRNTLVESLIPFGDFPGGVITMHVLVQPPEAMNKTGMLCFPSYLSVN</sequence>
<evidence type="ECO:0000256" key="2">
    <source>
        <dbReference type="ARBA" id="ARBA00004193"/>
    </source>
</evidence>
<dbReference type="Pfam" id="PF13881">
    <property type="entry name" value="Rad60-SLD_2"/>
    <property type="match status" value="1"/>
</dbReference>
<protein>
    <recommendedName>
        <fullName evidence="8">Membrane-anchored ubiquitin-fold protein</fullName>
    </recommendedName>
</protein>
<proteinExistence type="predicted"/>
<dbReference type="InterPro" id="IPR017000">
    <property type="entry name" value="MUB"/>
</dbReference>
<gene>
    <name evidence="10" type="ORF">HHK36_012472</name>
</gene>
<organism evidence="10 11">
    <name type="scientific">Tetracentron sinense</name>
    <name type="common">Spur-leaf</name>
    <dbReference type="NCBI Taxonomy" id="13715"/>
    <lineage>
        <taxon>Eukaryota</taxon>
        <taxon>Viridiplantae</taxon>
        <taxon>Streptophyta</taxon>
        <taxon>Embryophyta</taxon>
        <taxon>Tracheophyta</taxon>
        <taxon>Spermatophyta</taxon>
        <taxon>Magnoliopsida</taxon>
        <taxon>Trochodendrales</taxon>
        <taxon>Trochodendraceae</taxon>
        <taxon>Tetracentron</taxon>
    </lineage>
</organism>
<evidence type="ECO:0000256" key="5">
    <source>
        <dbReference type="ARBA" id="ARBA00023136"/>
    </source>
</evidence>
<dbReference type="InterPro" id="IPR000626">
    <property type="entry name" value="Ubiquitin-like_dom"/>
</dbReference>
<comment type="subcellular location">
    <subcellularLocation>
        <location evidence="2">Cell membrane</location>
        <topology evidence="2">Lipid-anchor</topology>
    </subcellularLocation>
</comment>
<evidence type="ECO:0000256" key="1">
    <source>
        <dbReference type="ARBA" id="ARBA00002929"/>
    </source>
</evidence>
<dbReference type="PIRSF" id="PIRSF032572">
    <property type="entry name" value="MUB"/>
    <property type="match status" value="1"/>
</dbReference>
<dbReference type="OrthoDB" id="1043111at2759"/>
<comment type="function">
    <text evidence="1 8">May serve as docking site to facilitate the association of other proteins to the plasma membrane.</text>
</comment>
<dbReference type="SUPFAM" id="SSF54236">
    <property type="entry name" value="Ubiquitin-like"/>
    <property type="match status" value="1"/>
</dbReference>
<reference evidence="10 11" key="1">
    <citation type="submission" date="2020-04" db="EMBL/GenBank/DDBJ databases">
        <title>Plant Genome Project.</title>
        <authorList>
            <person name="Zhang R.-G."/>
        </authorList>
    </citation>
    <scope>NUCLEOTIDE SEQUENCE [LARGE SCALE GENOMIC DNA]</scope>
    <source>
        <strain evidence="10">YNK0</strain>
        <tissue evidence="10">Leaf</tissue>
    </source>
</reference>
<accession>A0A834Z8G2</accession>
<feature type="domain" description="Ubiquitin-like" evidence="9">
    <location>
        <begin position="7"/>
        <end position="72"/>
    </location>
</feature>
<evidence type="ECO:0000256" key="4">
    <source>
        <dbReference type="ARBA" id="ARBA00022481"/>
    </source>
</evidence>
<dbReference type="AlphaFoldDB" id="A0A834Z8G2"/>
<dbReference type="EMBL" id="JABCRI010000008">
    <property type="protein sequence ID" value="KAF8401532.1"/>
    <property type="molecule type" value="Genomic_DNA"/>
</dbReference>
<evidence type="ECO:0000313" key="10">
    <source>
        <dbReference type="EMBL" id="KAF8401532.1"/>
    </source>
</evidence>
<dbReference type="PROSITE" id="PS50053">
    <property type="entry name" value="UBIQUITIN_2"/>
    <property type="match status" value="1"/>
</dbReference>
<keyword evidence="3 8" id="KW-1003">Cell membrane</keyword>
<comment type="caution">
    <text evidence="10">The sequence shown here is derived from an EMBL/GenBank/DDBJ whole genome shotgun (WGS) entry which is preliminary data.</text>
</comment>
<dbReference type="Gene3D" id="3.10.20.90">
    <property type="entry name" value="Phosphatidylinositol 3-kinase Catalytic Subunit, Chain A, domain 1"/>
    <property type="match status" value="1"/>
</dbReference>
<evidence type="ECO:0000256" key="8">
    <source>
        <dbReference type="PIRNR" id="PIRNR032572"/>
    </source>
</evidence>
<keyword evidence="5 8" id="KW-0472">Membrane</keyword>
<name>A0A834Z8G2_TETSI</name>
<evidence type="ECO:0000256" key="3">
    <source>
        <dbReference type="ARBA" id="ARBA00022475"/>
    </source>
</evidence>
<keyword evidence="4" id="KW-0488">Methylation</keyword>
<evidence type="ECO:0000256" key="7">
    <source>
        <dbReference type="ARBA" id="ARBA00023289"/>
    </source>
</evidence>
<evidence type="ECO:0000256" key="6">
    <source>
        <dbReference type="ARBA" id="ARBA00023288"/>
    </source>
</evidence>